<feature type="transmembrane region" description="Helical" evidence="1">
    <location>
        <begin position="178"/>
        <end position="197"/>
    </location>
</feature>
<evidence type="ECO:0000256" key="1">
    <source>
        <dbReference type="SAM" id="Phobius"/>
    </source>
</evidence>
<dbReference type="GO" id="GO:0009244">
    <property type="term" value="P:lipopolysaccharide core region biosynthetic process"/>
    <property type="evidence" value="ECO:0007669"/>
    <property type="project" value="TreeGrafter"/>
</dbReference>
<dbReference type="Proteomes" id="UP000249300">
    <property type="component" value="Chromosome 1"/>
</dbReference>
<proteinExistence type="predicted"/>
<evidence type="ECO:0000313" key="3">
    <source>
        <dbReference type="EMBL" id="SQH73101.1"/>
    </source>
</evidence>
<dbReference type="InterPro" id="IPR040423">
    <property type="entry name" value="PEA_transferase"/>
</dbReference>
<sequence>MDSPRVQRAVFFKYLYRRRSYVWLLCFLFLIQILDGISVQKVLPSYKLSLPIILSALAWSVVAFYLVCFLPWRWLRRTVAVILTLVASLFFVTDVYLLEVYHIPYTDATAAPMLATNPEEALGFFKGMAEYAGVILKALLSIIFVWIICWLLSFYWDRIKQMLSAFHARVSRCVSRKIVVPIVSICLLGGLILHSTYTLQGYKNNWSNYSSMSMTERVLVSYLTAQKEIELSNMDYHLAQADPAKFIRSDSLLVHNIVIVTAPHIYPALMHCYGYPVDNTPLIDKMLAQGKLIRVDSLYAHHSSNLGSLSSMLSYAHFSDSLSWDLYPSLSGVMQMAGYETYWLDNLNTASPSHDVAPQLANDCQHKYWVHLRGGEEYWSDENIYDEKALEHLADPCPNGKSLFQIVSLNGGTPSIWSRTPEDFFEFEAPDVPIGKDLDSPGQQLLAHYSNLILSQDWIFSRIIDHYRDTPSIVLYVGQAGAFGKSHPYSNYDLSKEKEGWLPLLIYVSPAMEEIRPGIGDALRTAFAGRISADFLPDRLTPIFGFEYKRE</sequence>
<keyword evidence="1" id="KW-1133">Transmembrane helix</keyword>
<dbReference type="GO" id="GO:0005886">
    <property type="term" value="C:plasma membrane"/>
    <property type="evidence" value="ECO:0007669"/>
    <property type="project" value="UniProtKB-SubCell"/>
</dbReference>
<feature type="transmembrane region" description="Helical" evidence="1">
    <location>
        <begin position="21"/>
        <end position="40"/>
    </location>
</feature>
<evidence type="ECO:0000259" key="2">
    <source>
        <dbReference type="Pfam" id="PF00884"/>
    </source>
</evidence>
<organism evidence="3 4">
    <name type="scientific">Porphyromonas crevioricanis</name>
    <dbReference type="NCBI Taxonomy" id="393921"/>
    <lineage>
        <taxon>Bacteria</taxon>
        <taxon>Pseudomonadati</taxon>
        <taxon>Bacteroidota</taxon>
        <taxon>Bacteroidia</taxon>
        <taxon>Bacteroidales</taxon>
        <taxon>Porphyromonadaceae</taxon>
        <taxon>Porphyromonas</taxon>
    </lineage>
</organism>
<dbReference type="AlphaFoldDB" id="A0A2X4STD6"/>
<dbReference type="GO" id="GO:0016776">
    <property type="term" value="F:phosphotransferase activity, phosphate group as acceptor"/>
    <property type="evidence" value="ECO:0007669"/>
    <property type="project" value="TreeGrafter"/>
</dbReference>
<dbReference type="InterPro" id="IPR000917">
    <property type="entry name" value="Sulfatase_N"/>
</dbReference>
<dbReference type="PANTHER" id="PTHR30443:SF2">
    <property type="entry name" value="PHOSPHOETHANOLAMINE TRANSFERASE EPTC"/>
    <property type="match status" value="1"/>
</dbReference>
<feature type="transmembrane region" description="Helical" evidence="1">
    <location>
        <begin position="52"/>
        <end position="72"/>
    </location>
</feature>
<dbReference type="InterPro" id="IPR017850">
    <property type="entry name" value="Alkaline_phosphatase_core_sf"/>
</dbReference>
<accession>A0A2X4STD6</accession>
<dbReference type="KEGG" id="pcre:NCTC12858_00945"/>
<evidence type="ECO:0000313" key="4">
    <source>
        <dbReference type="Proteomes" id="UP000249300"/>
    </source>
</evidence>
<feature type="transmembrane region" description="Helical" evidence="1">
    <location>
        <begin position="134"/>
        <end position="157"/>
    </location>
</feature>
<reference evidence="3 4" key="1">
    <citation type="submission" date="2018-06" db="EMBL/GenBank/DDBJ databases">
        <authorList>
            <consortium name="Pathogen Informatics"/>
            <person name="Doyle S."/>
        </authorList>
    </citation>
    <scope>NUCLEOTIDE SEQUENCE [LARGE SCALE GENOMIC DNA]</scope>
    <source>
        <strain evidence="3 4">NCTC12858</strain>
    </source>
</reference>
<feature type="domain" description="Sulfatase N-terminal" evidence="2">
    <location>
        <begin position="256"/>
        <end position="482"/>
    </location>
</feature>
<dbReference type="PANTHER" id="PTHR30443">
    <property type="entry name" value="INNER MEMBRANE PROTEIN"/>
    <property type="match status" value="1"/>
</dbReference>
<protein>
    <submittedName>
        <fullName evidence="3">Phosphoethanolamine transferase CptA</fullName>
        <ecNumber evidence="3">2.7.-.-</ecNumber>
    </submittedName>
</protein>
<keyword evidence="1" id="KW-0472">Membrane</keyword>
<dbReference type="EC" id="2.7.-.-" evidence="3"/>
<dbReference type="RefSeq" id="WP_023940166.1">
    <property type="nucleotide sequence ID" value="NZ_LS483447.1"/>
</dbReference>
<dbReference type="Pfam" id="PF00884">
    <property type="entry name" value="Sulfatase"/>
    <property type="match status" value="1"/>
</dbReference>
<name>A0A2X4STD6_9PORP</name>
<dbReference type="EMBL" id="LS483447">
    <property type="protein sequence ID" value="SQH73101.1"/>
    <property type="molecule type" value="Genomic_DNA"/>
</dbReference>
<feature type="transmembrane region" description="Helical" evidence="1">
    <location>
        <begin position="79"/>
        <end position="98"/>
    </location>
</feature>
<dbReference type="Gene3D" id="3.40.720.10">
    <property type="entry name" value="Alkaline Phosphatase, subunit A"/>
    <property type="match status" value="1"/>
</dbReference>
<keyword evidence="1" id="KW-0812">Transmembrane</keyword>
<dbReference type="SUPFAM" id="SSF53649">
    <property type="entry name" value="Alkaline phosphatase-like"/>
    <property type="match status" value="1"/>
</dbReference>
<keyword evidence="4" id="KW-1185">Reference proteome</keyword>
<keyword evidence="3" id="KW-0808">Transferase</keyword>
<gene>
    <name evidence="3" type="primary">cptA_1</name>
    <name evidence="3" type="ORF">NCTC12858_00945</name>
</gene>